<feature type="region of interest" description="Disordered" evidence="1">
    <location>
        <begin position="84"/>
        <end position="242"/>
    </location>
</feature>
<dbReference type="RefSeq" id="WP_162310531.1">
    <property type="nucleotide sequence ID" value="NZ_JACHGU010000004.1"/>
</dbReference>
<feature type="chain" id="PRO_5030811675" description="Lipoprotein" evidence="2">
    <location>
        <begin position="29"/>
        <end position="242"/>
    </location>
</feature>
<dbReference type="EMBL" id="MWIP01000004">
    <property type="protein sequence ID" value="KAF1686908.1"/>
    <property type="molecule type" value="Genomic_DNA"/>
</dbReference>
<reference evidence="3 4" key="1">
    <citation type="submission" date="2017-10" db="EMBL/GenBank/DDBJ databases">
        <title>Whole genome sequencing of Pseudoxanthomonas broegbernensis DSM 12573(T).</title>
        <authorList>
            <person name="Kumar S."/>
            <person name="Bansal K."/>
            <person name="Kaur A."/>
            <person name="Patil P."/>
            <person name="Sharma S."/>
            <person name="Patil P.B."/>
        </authorList>
    </citation>
    <scope>NUCLEOTIDE SEQUENCE [LARGE SCALE GENOMIC DNA]</scope>
    <source>
        <strain evidence="3 4">DSM 12573</strain>
    </source>
</reference>
<sequence length="242" mass="26167">MKMPIKARSLAGLALVLALGGCSTYGYVDQGGGYYTGQTVTRYSSGSVVYPYGYSPGLSYGLGYYTPYLSPYATPYRGGYYSRPPVYRPPHVQPPRPGHNGPPTRPHPGHGGPPPRPPADGHRPDTPRQDGAPWRNLERLRRGEGAQPPRPQYGPRAPQGNRSGVEGPRASPPQSPRPADGMRAPRPPAAAAEGGRIERAAQVPVRPMRPSIESAPRRDSSGPVRAQRPASTRTVRRDTPRR</sequence>
<dbReference type="Proteomes" id="UP000462066">
    <property type="component" value="Unassembled WGS sequence"/>
</dbReference>
<name>A0A7V8GN51_9GAMM</name>
<protein>
    <recommendedName>
        <fullName evidence="5">Lipoprotein</fullName>
    </recommendedName>
</protein>
<feature type="compositionally biased region" description="Pro residues" evidence="1">
    <location>
        <begin position="103"/>
        <end position="118"/>
    </location>
</feature>
<comment type="caution">
    <text evidence="3">The sequence shown here is derived from an EMBL/GenBank/DDBJ whole genome shotgun (WGS) entry which is preliminary data.</text>
</comment>
<feature type="compositionally biased region" description="Pro residues" evidence="1">
    <location>
        <begin position="86"/>
        <end position="97"/>
    </location>
</feature>
<evidence type="ECO:0008006" key="5">
    <source>
        <dbReference type="Google" id="ProtNLM"/>
    </source>
</evidence>
<organism evidence="3 4">
    <name type="scientific">Pseudoxanthomonas broegbernensis</name>
    <dbReference type="NCBI Taxonomy" id="83619"/>
    <lineage>
        <taxon>Bacteria</taxon>
        <taxon>Pseudomonadati</taxon>
        <taxon>Pseudomonadota</taxon>
        <taxon>Gammaproteobacteria</taxon>
        <taxon>Lysobacterales</taxon>
        <taxon>Lysobacteraceae</taxon>
        <taxon>Pseudoxanthomonas</taxon>
    </lineage>
</organism>
<feature type="compositionally biased region" description="Basic and acidic residues" evidence="1">
    <location>
        <begin position="119"/>
        <end position="128"/>
    </location>
</feature>
<evidence type="ECO:0000256" key="1">
    <source>
        <dbReference type="SAM" id="MobiDB-lite"/>
    </source>
</evidence>
<gene>
    <name evidence="3" type="ORF">B1992_05815</name>
</gene>
<keyword evidence="4" id="KW-1185">Reference proteome</keyword>
<evidence type="ECO:0000313" key="3">
    <source>
        <dbReference type="EMBL" id="KAF1686908.1"/>
    </source>
</evidence>
<dbReference type="PROSITE" id="PS51257">
    <property type="entry name" value="PROKAR_LIPOPROTEIN"/>
    <property type="match status" value="1"/>
</dbReference>
<feature type="signal peptide" evidence="2">
    <location>
        <begin position="1"/>
        <end position="28"/>
    </location>
</feature>
<evidence type="ECO:0000256" key="2">
    <source>
        <dbReference type="SAM" id="SignalP"/>
    </source>
</evidence>
<feature type="compositionally biased region" description="Low complexity" evidence="1">
    <location>
        <begin position="177"/>
        <end position="194"/>
    </location>
</feature>
<keyword evidence="2" id="KW-0732">Signal</keyword>
<proteinExistence type="predicted"/>
<accession>A0A7V8GN51</accession>
<dbReference type="AlphaFoldDB" id="A0A7V8GN51"/>
<evidence type="ECO:0000313" key="4">
    <source>
        <dbReference type="Proteomes" id="UP000462066"/>
    </source>
</evidence>